<keyword evidence="2" id="KW-1185">Reference proteome</keyword>
<protein>
    <submittedName>
        <fullName evidence="1">Uncharacterized protein</fullName>
    </submittedName>
</protein>
<dbReference type="Proteomes" id="UP001589609">
    <property type="component" value="Unassembled WGS sequence"/>
</dbReference>
<accession>A0ABV5WQ98</accession>
<evidence type="ECO:0000313" key="1">
    <source>
        <dbReference type="EMBL" id="MFB9762500.1"/>
    </source>
</evidence>
<comment type="caution">
    <text evidence="1">The sequence shown here is derived from an EMBL/GenBank/DDBJ whole genome shotgun (WGS) entry which is preliminary data.</text>
</comment>
<sequence length="44" mass="4949">MFYLAALLAAIGTSLSMTWYKQERLQGGQVQKRSKEVSSVDEAR</sequence>
<proteinExistence type="predicted"/>
<name>A0ABV5WQ98_9BACI</name>
<organism evidence="1 2">
    <name type="scientific">Ectobacillus funiculus</name>
    <dbReference type="NCBI Taxonomy" id="137993"/>
    <lineage>
        <taxon>Bacteria</taxon>
        <taxon>Bacillati</taxon>
        <taxon>Bacillota</taxon>
        <taxon>Bacilli</taxon>
        <taxon>Bacillales</taxon>
        <taxon>Bacillaceae</taxon>
        <taxon>Ectobacillus</taxon>
    </lineage>
</organism>
<dbReference type="EMBL" id="JBHMAF010000198">
    <property type="protein sequence ID" value="MFB9762500.1"/>
    <property type="molecule type" value="Genomic_DNA"/>
</dbReference>
<reference evidence="1 2" key="1">
    <citation type="submission" date="2024-09" db="EMBL/GenBank/DDBJ databases">
        <authorList>
            <person name="Sun Q."/>
            <person name="Mori K."/>
        </authorList>
    </citation>
    <scope>NUCLEOTIDE SEQUENCE [LARGE SCALE GENOMIC DNA]</scope>
    <source>
        <strain evidence="1 2">JCM 11201</strain>
    </source>
</reference>
<gene>
    <name evidence="1" type="ORF">ACFFMS_30190</name>
</gene>
<evidence type="ECO:0000313" key="2">
    <source>
        <dbReference type="Proteomes" id="UP001589609"/>
    </source>
</evidence>